<evidence type="ECO:0000313" key="3">
    <source>
        <dbReference type="Proteomes" id="UP001472677"/>
    </source>
</evidence>
<sequence>MRIAAIKCPSPELQDANLGWSGASDCCFSVDSAYKIRRKENEVDGEKALEERTGNTRLIAAMNLCIGPDPEWIKLNSDGTRCNANGYSSYRGVIRDHHEVDNIDVFRVLKGTSSWIGKYLLLLHIEEFWKRDWVVNLNHVRRDANQITDSLAKLVLSTDFGVIHYMIFTLV</sequence>
<dbReference type="Proteomes" id="UP001472677">
    <property type="component" value="Unassembled WGS sequence"/>
</dbReference>
<feature type="domain" description="RNase H type-1" evidence="1">
    <location>
        <begin position="99"/>
        <end position="154"/>
    </location>
</feature>
<dbReference type="EMBL" id="JBBPBM010000006">
    <property type="protein sequence ID" value="KAK8579947.1"/>
    <property type="molecule type" value="Genomic_DNA"/>
</dbReference>
<comment type="caution">
    <text evidence="2">The sequence shown here is derived from an EMBL/GenBank/DDBJ whole genome shotgun (WGS) entry which is preliminary data.</text>
</comment>
<evidence type="ECO:0000313" key="2">
    <source>
        <dbReference type="EMBL" id="KAK8579947.1"/>
    </source>
</evidence>
<accession>A0ABR2FG75</accession>
<dbReference type="InterPro" id="IPR053151">
    <property type="entry name" value="RNase_H-like"/>
</dbReference>
<dbReference type="PANTHER" id="PTHR47723">
    <property type="entry name" value="OS05G0353850 PROTEIN"/>
    <property type="match status" value="1"/>
</dbReference>
<dbReference type="PANTHER" id="PTHR47723:SF13">
    <property type="entry name" value="PUTATIVE-RELATED"/>
    <property type="match status" value="1"/>
</dbReference>
<protein>
    <recommendedName>
        <fullName evidence="1">RNase H type-1 domain-containing protein</fullName>
    </recommendedName>
</protein>
<dbReference type="Pfam" id="PF13456">
    <property type="entry name" value="RVT_3"/>
    <property type="match status" value="1"/>
</dbReference>
<gene>
    <name evidence="2" type="ORF">V6N12_070243</name>
</gene>
<keyword evidence="3" id="KW-1185">Reference proteome</keyword>
<dbReference type="InterPro" id="IPR002156">
    <property type="entry name" value="RNaseH_domain"/>
</dbReference>
<evidence type="ECO:0000259" key="1">
    <source>
        <dbReference type="Pfam" id="PF13456"/>
    </source>
</evidence>
<name>A0ABR2FG75_9ROSI</name>
<reference evidence="2 3" key="1">
    <citation type="journal article" date="2024" name="G3 (Bethesda)">
        <title>Genome assembly of Hibiscus sabdariffa L. provides insights into metabolisms of medicinal natural products.</title>
        <authorList>
            <person name="Kim T."/>
        </authorList>
    </citation>
    <scope>NUCLEOTIDE SEQUENCE [LARGE SCALE GENOMIC DNA]</scope>
    <source>
        <strain evidence="2">TK-2024</strain>
        <tissue evidence="2">Old leaves</tissue>
    </source>
</reference>
<organism evidence="2 3">
    <name type="scientific">Hibiscus sabdariffa</name>
    <name type="common">roselle</name>
    <dbReference type="NCBI Taxonomy" id="183260"/>
    <lineage>
        <taxon>Eukaryota</taxon>
        <taxon>Viridiplantae</taxon>
        <taxon>Streptophyta</taxon>
        <taxon>Embryophyta</taxon>
        <taxon>Tracheophyta</taxon>
        <taxon>Spermatophyta</taxon>
        <taxon>Magnoliopsida</taxon>
        <taxon>eudicotyledons</taxon>
        <taxon>Gunneridae</taxon>
        <taxon>Pentapetalae</taxon>
        <taxon>rosids</taxon>
        <taxon>malvids</taxon>
        <taxon>Malvales</taxon>
        <taxon>Malvaceae</taxon>
        <taxon>Malvoideae</taxon>
        <taxon>Hibiscus</taxon>
    </lineage>
</organism>
<proteinExistence type="predicted"/>